<proteinExistence type="inferred from homology"/>
<evidence type="ECO:0000259" key="7">
    <source>
        <dbReference type="PROSITE" id="PS51900"/>
    </source>
</evidence>
<dbReference type="AlphaFoldDB" id="F0SQ64"/>
<dbReference type="KEGG" id="pbs:Plabr_3644"/>
<keyword evidence="2" id="KW-0229">DNA integration</keyword>
<keyword evidence="3 5" id="KW-0238">DNA-binding</keyword>
<dbReference type="PANTHER" id="PTHR30349">
    <property type="entry name" value="PHAGE INTEGRASE-RELATED"/>
    <property type="match status" value="1"/>
</dbReference>
<dbReference type="InterPro" id="IPR011010">
    <property type="entry name" value="DNA_brk_join_enz"/>
</dbReference>
<dbReference type="Pfam" id="PF13102">
    <property type="entry name" value="Phage_int_SAM_5"/>
    <property type="match status" value="1"/>
</dbReference>
<protein>
    <submittedName>
        <fullName evidence="8">Integrase family protein</fullName>
    </submittedName>
</protein>
<dbReference type="InterPro" id="IPR044068">
    <property type="entry name" value="CB"/>
</dbReference>
<dbReference type="GO" id="GO:0015074">
    <property type="term" value="P:DNA integration"/>
    <property type="evidence" value="ECO:0007669"/>
    <property type="project" value="UniProtKB-KW"/>
</dbReference>
<dbReference type="STRING" id="756272.Plabr_3644"/>
<evidence type="ECO:0000256" key="4">
    <source>
        <dbReference type="ARBA" id="ARBA00023172"/>
    </source>
</evidence>
<dbReference type="Gene3D" id="1.10.150.130">
    <property type="match status" value="1"/>
</dbReference>
<evidence type="ECO:0000256" key="3">
    <source>
        <dbReference type="ARBA" id="ARBA00023125"/>
    </source>
</evidence>
<evidence type="ECO:0000256" key="2">
    <source>
        <dbReference type="ARBA" id="ARBA00022908"/>
    </source>
</evidence>
<dbReference type="SUPFAM" id="SSF56349">
    <property type="entry name" value="DNA breaking-rejoining enzymes"/>
    <property type="match status" value="1"/>
</dbReference>
<dbReference type="PANTHER" id="PTHR30349:SF41">
    <property type="entry name" value="INTEGRASE_RECOMBINASE PROTEIN MJ0367-RELATED"/>
    <property type="match status" value="1"/>
</dbReference>
<sequence length="401" mass="45901">MASISKRGGGQWRLQFLDGNVRKGINLGKLTKSQASHAKRMIESLIASKLSGLPMDAETARWVPTIDQTLHARIAEAGLLERRDHRDTRLGTYIDEFIRNRTDVKESTRTTWNRARNHLVSYFGESRDLRSITTGEAQDFYRRLQRDLADNTARRTAGICRQIFTDALDREIITKNVFASKKIPITTRGNDKRQFFIERDVAEKILNACPNDEWRLIFALSRFGGLRCPSEHLALRWEHVDLDARRLTVPSPKTAHHDGKESRVIPIFPEIEKPLLAVSMNAPEGNPWIITSYRESSQNLRTQFKRILQRAGVAPWPKLFQNLRSTRETELIKEGHNPYTVCEIIGNSLRVMEEHYLQNRDSELDQMLPEPSESGAYWVQRDGAGCSVVQNVLNAENTKTA</sequence>
<dbReference type="InterPro" id="IPR010998">
    <property type="entry name" value="Integrase_recombinase_N"/>
</dbReference>
<evidence type="ECO:0000313" key="9">
    <source>
        <dbReference type="Proteomes" id="UP000006860"/>
    </source>
</evidence>
<evidence type="ECO:0000256" key="1">
    <source>
        <dbReference type="ARBA" id="ARBA00008857"/>
    </source>
</evidence>
<comment type="similarity">
    <text evidence="1">Belongs to the 'phage' integrase family.</text>
</comment>
<dbReference type="PROSITE" id="PS51898">
    <property type="entry name" value="TYR_RECOMBINASE"/>
    <property type="match status" value="1"/>
</dbReference>
<name>F0SQ64_RUBBR</name>
<keyword evidence="4" id="KW-0233">DNA recombination</keyword>
<dbReference type="Gene3D" id="1.10.443.10">
    <property type="entry name" value="Intergrase catalytic core"/>
    <property type="match status" value="1"/>
</dbReference>
<dbReference type="GO" id="GO:0006310">
    <property type="term" value="P:DNA recombination"/>
    <property type="evidence" value="ECO:0007669"/>
    <property type="project" value="UniProtKB-KW"/>
</dbReference>
<dbReference type="OrthoDB" id="262002at2"/>
<dbReference type="Pfam" id="PF00589">
    <property type="entry name" value="Phage_integrase"/>
    <property type="match status" value="1"/>
</dbReference>
<organism evidence="8 9">
    <name type="scientific">Rubinisphaera brasiliensis (strain ATCC 49424 / DSM 5305 / JCM 21570 / IAM 15109 / NBRC 103401 / IFAM 1448)</name>
    <name type="common">Planctomyces brasiliensis</name>
    <dbReference type="NCBI Taxonomy" id="756272"/>
    <lineage>
        <taxon>Bacteria</taxon>
        <taxon>Pseudomonadati</taxon>
        <taxon>Planctomycetota</taxon>
        <taxon>Planctomycetia</taxon>
        <taxon>Planctomycetales</taxon>
        <taxon>Planctomycetaceae</taxon>
        <taxon>Rubinisphaera</taxon>
    </lineage>
</organism>
<keyword evidence="9" id="KW-1185">Reference proteome</keyword>
<evidence type="ECO:0000313" key="8">
    <source>
        <dbReference type="EMBL" id="ADY61241.1"/>
    </source>
</evidence>
<evidence type="ECO:0000256" key="5">
    <source>
        <dbReference type="PROSITE-ProRule" id="PRU01248"/>
    </source>
</evidence>
<dbReference type="PROSITE" id="PS51900">
    <property type="entry name" value="CB"/>
    <property type="match status" value="1"/>
</dbReference>
<dbReference type="InterPro" id="IPR002104">
    <property type="entry name" value="Integrase_catalytic"/>
</dbReference>
<feature type="domain" description="Core-binding (CB)" evidence="7">
    <location>
        <begin position="88"/>
        <end position="168"/>
    </location>
</feature>
<feature type="domain" description="Tyr recombinase" evidence="6">
    <location>
        <begin position="192"/>
        <end position="369"/>
    </location>
</feature>
<dbReference type="RefSeq" id="WP_013629960.1">
    <property type="nucleotide sequence ID" value="NC_015174.1"/>
</dbReference>
<dbReference type="InterPro" id="IPR013762">
    <property type="entry name" value="Integrase-like_cat_sf"/>
</dbReference>
<dbReference type="eggNOG" id="COG0582">
    <property type="taxonomic scope" value="Bacteria"/>
</dbReference>
<evidence type="ECO:0000259" key="6">
    <source>
        <dbReference type="PROSITE" id="PS51898"/>
    </source>
</evidence>
<dbReference type="HOGENOM" id="CLU_686744_0_0_0"/>
<accession>F0SQ64</accession>
<gene>
    <name evidence="8" type="ordered locus">Plabr_3644</name>
</gene>
<dbReference type="Proteomes" id="UP000006860">
    <property type="component" value="Chromosome"/>
</dbReference>
<dbReference type="InterPro" id="IPR050090">
    <property type="entry name" value="Tyrosine_recombinase_XerCD"/>
</dbReference>
<dbReference type="InterPro" id="IPR025269">
    <property type="entry name" value="SAM-like_dom"/>
</dbReference>
<reference evidence="9" key="1">
    <citation type="submission" date="2011-02" db="EMBL/GenBank/DDBJ databases">
        <title>The complete genome of Planctomyces brasiliensis DSM 5305.</title>
        <authorList>
            <person name="Lucas S."/>
            <person name="Copeland A."/>
            <person name="Lapidus A."/>
            <person name="Bruce D."/>
            <person name="Goodwin L."/>
            <person name="Pitluck S."/>
            <person name="Kyrpides N."/>
            <person name="Mavromatis K."/>
            <person name="Pagani I."/>
            <person name="Ivanova N."/>
            <person name="Ovchinnikova G."/>
            <person name="Lu M."/>
            <person name="Detter J.C."/>
            <person name="Han C."/>
            <person name="Land M."/>
            <person name="Hauser L."/>
            <person name="Markowitz V."/>
            <person name="Cheng J.-F."/>
            <person name="Hugenholtz P."/>
            <person name="Woyke T."/>
            <person name="Wu D."/>
            <person name="Tindall B."/>
            <person name="Pomrenke H.G."/>
            <person name="Brambilla E."/>
            <person name="Klenk H.-P."/>
            <person name="Eisen J.A."/>
        </authorList>
    </citation>
    <scope>NUCLEOTIDE SEQUENCE [LARGE SCALE GENOMIC DNA]</scope>
    <source>
        <strain evidence="9">ATCC 49424 / DSM 5305 / JCM 21570 / NBRC 103401 / IFAM 1448</strain>
    </source>
</reference>
<dbReference type="GO" id="GO:0003677">
    <property type="term" value="F:DNA binding"/>
    <property type="evidence" value="ECO:0007669"/>
    <property type="project" value="UniProtKB-UniRule"/>
</dbReference>
<dbReference type="EMBL" id="CP002546">
    <property type="protein sequence ID" value="ADY61241.1"/>
    <property type="molecule type" value="Genomic_DNA"/>
</dbReference>